<comment type="caution">
    <text evidence="1">The sequence shown here is derived from an EMBL/GenBank/DDBJ whole genome shotgun (WGS) entry which is preliminary data.</text>
</comment>
<accession>A0A1R3JMD5</accession>
<keyword evidence="2" id="KW-1185">Reference proteome</keyword>
<dbReference type="AlphaFoldDB" id="A0A1R3JMD5"/>
<sequence length="59" mass="6431">MAADGTDDPTTLWVIVIISPEKPMNNGEGPETDVPSLSCNKCYNEPDRTAHFCGETTNF</sequence>
<evidence type="ECO:0000313" key="1">
    <source>
        <dbReference type="EMBL" id="OMO95940.1"/>
    </source>
</evidence>
<dbReference type="EMBL" id="AWWV01007548">
    <property type="protein sequence ID" value="OMO95940.1"/>
    <property type="molecule type" value="Genomic_DNA"/>
</dbReference>
<reference evidence="1 2" key="1">
    <citation type="submission" date="2013-09" db="EMBL/GenBank/DDBJ databases">
        <title>Corchorus capsularis genome sequencing.</title>
        <authorList>
            <person name="Alam M."/>
            <person name="Haque M.S."/>
            <person name="Islam M.S."/>
            <person name="Emdad E.M."/>
            <person name="Islam M.M."/>
            <person name="Ahmed B."/>
            <person name="Halim A."/>
            <person name="Hossen Q.M.M."/>
            <person name="Hossain M.Z."/>
            <person name="Ahmed R."/>
            <person name="Khan M.M."/>
            <person name="Islam R."/>
            <person name="Rashid M.M."/>
            <person name="Khan S.A."/>
            <person name="Rahman M.S."/>
            <person name="Alam M."/>
        </authorList>
    </citation>
    <scope>NUCLEOTIDE SEQUENCE [LARGE SCALE GENOMIC DNA]</scope>
    <source>
        <strain evidence="2">cv. CVL-1</strain>
        <tissue evidence="1">Whole seedling</tissue>
    </source>
</reference>
<name>A0A1R3JMD5_COCAP</name>
<protein>
    <submittedName>
        <fullName evidence="1">Uncharacterized protein</fullName>
    </submittedName>
</protein>
<evidence type="ECO:0000313" key="2">
    <source>
        <dbReference type="Proteomes" id="UP000188268"/>
    </source>
</evidence>
<gene>
    <name evidence="1" type="ORF">CCACVL1_05151</name>
</gene>
<proteinExistence type="predicted"/>
<dbReference type="Proteomes" id="UP000188268">
    <property type="component" value="Unassembled WGS sequence"/>
</dbReference>
<dbReference type="Gramene" id="OMO95940">
    <property type="protein sequence ID" value="OMO95940"/>
    <property type="gene ID" value="CCACVL1_05151"/>
</dbReference>
<organism evidence="1 2">
    <name type="scientific">Corchorus capsularis</name>
    <name type="common">Jute</name>
    <dbReference type="NCBI Taxonomy" id="210143"/>
    <lineage>
        <taxon>Eukaryota</taxon>
        <taxon>Viridiplantae</taxon>
        <taxon>Streptophyta</taxon>
        <taxon>Embryophyta</taxon>
        <taxon>Tracheophyta</taxon>
        <taxon>Spermatophyta</taxon>
        <taxon>Magnoliopsida</taxon>
        <taxon>eudicotyledons</taxon>
        <taxon>Gunneridae</taxon>
        <taxon>Pentapetalae</taxon>
        <taxon>rosids</taxon>
        <taxon>malvids</taxon>
        <taxon>Malvales</taxon>
        <taxon>Malvaceae</taxon>
        <taxon>Grewioideae</taxon>
        <taxon>Apeibeae</taxon>
        <taxon>Corchorus</taxon>
    </lineage>
</organism>